<evidence type="ECO:0000259" key="3">
    <source>
        <dbReference type="Pfam" id="PF00149"/>
    </source>
</evidence>
<keyword evidence="1" id="KW-0479">Metal-binding</keyword>
<name>A0A9X4KLD4_9BACL</name>
<dbReference type="RefSeq" id="WP_277565639.1">
    <property type="nucleotide sequence ID" value="NZ_JAPDHZ010000003.1"/>
</dbReference>
<accession>A0A9X4KLD4</accession>
<dbReference type="PANTHER" id="PTHR31302:SF31">
    <property type="entry name" value="PHOSPHODIESTERASE YAEI"/>
    <property type="match status" value="1"/>
</dbReference>
<dbReference type="GO" id="GO:0008758">
    <property type="term" value="F:UDP-2,3-diacylglucosamine hydrolase activity"/>
    <property type="evidence" value="ECO:0007669"/>
    <property type="project" value="TreeGrafter"/>
</dbReference>
<evidence type="ECO:0000313" key="4">
    <source>
        <dbReference type="EMBL" id="MDG0791790.1"/>
    </source>
</evidence>
<dbReference type="SUPFAM" id="SSF56300">
    <property type="entry name" value="Metallo-dependent phosphatases"/>
    <property type="match status" value="1"/>
</dbReference>
<dbReference type="GO" id="GO:0016020">
    <property type="term" value="C:membrane"/>
    <property type="evidence" value="ECO:0007669"/>
    <property type="project" value="GOC"/>
</dbReference>
<dbReference type="Proteomes" id="UP001153387">
    <property type="component" value="Unassembled WGS sequence"/>
</dbReference>
<comment type="caution">
    <text evidence="4">The sequence shown here is derived from an EMBL/GenBank/DDBJ whole genome shotgun (WGS) entry which is preliminary data.</text>
</comment>
<dbReference type="EMBL" id="JAPDHZ010000003">
    <property type="protein sequence ID" value="MDG0791790.1"/>
    <property type="molecule type" value="Genomic_DNA"/>
</dbReference>
<dbReference type="Pfam" id="PF00149">
    <property type="entry name" value="Metallophos"/>
    <property type="match status" value="1"/>
</dbReference>
<proteinExistence type="predicted"/>
<dbReference type="InterPro" id="IPR004843">
    <property type="entry name" value="Calcineurin-like_PHP"/>
</dbReference>
<feature type="domain" description="Calcineurin-like phosphoesterase" evidence="3">
    <location>
        <begin position="62"/>
        <end position="120"/>
    </location>
</feature>
<dbReference type="PANTHER" id="PTHR31302">
    <property type="entry name" value="TRANSMEMBRANE PROTEIN WITH METALLOPHOSPHOESTERASE DOMAIN-RELATED"/>
    <property type="match status" value="1"/>
</dbReference>
<dbReference type="InterPro" id="IPR029052">
    <property type="entry name" value="Metallo-depent_PP-like"/>
</dbReference>
<evidence type="ECO:0000256" key="2">
    <source>
        <dbReference type="ARBA" id="ARBA00022801"/>
    </source>
</evidence>
<dbReference type="GO" id="GO:0009245">
    <property type="term" value="P:lipid A biosynthetic process"/>
    <property type="evidence" value="ECO:0007669"/>
    <property type="project" value="TreeGrafter"/>
</dbReference>
<keyword evidence="5" id="KW-1185">Reference proteome</keyword>
<sequence length="133" mass="15109">MDPNRPISRSTFLKISTRWLAGLLAAPITGLSYSRWIEPKWIQTNYLQLPYTSLPRAFHLKKIVQFSDIHLDFHFGIHRLEQLIARIRKLKPDLICFTGDLFHASVKSNESSTIRLLSLLEAPPGKMGGAGQP</sequence>
<organism evidence="4 5">
    <name type="scientific">Cohnella ginsengisoli</name>
    <dbReference type="NCBI Taxonomy" id="425004"/>
    <lineage>
        <taxon>Bacteria</taxon>
        <taxon>Bacillati</taxon>
        <taxon>Bacillota</taxon>
        <taxon>Bacilli</taxon>
        <taxon>Bacillales</taxon>
        <taxon>Paenibacillaceae</taxon>
        <taxon>Cohnella</taxon>
    </lineage>
</organism>
<protein>
    <submittedName>
        <fullName evidence="4">Metallophosphoesterase</fullName>
    </submittedName>
</protein>
<gene>
    <name evidence="4" type="ORF">OMP38_13665</name>
</gene>
<dbReference type="InterPro" id="IPR051158">
    <property type="entry name" value="Metallophosphoesterase_sf"/>
</dbReference>
<reference evidence="4 5" key="1">
    <citation type="submission" date="2022-10" db="EMBL/GenBank/DDBJ databases">
        <title>Comparative genomic analysis of Cohnella hashimotonis sp. nov., isolated from the International Space Station.</title>
        <authorList>
            <person name="Simpson A."/>
            <person name="Venkateswaran K."/>
        </authorList>
    </citation>
    <scope>NUCLEOTIDE SEQUENCE [LARGE SCALE GENOMIC DNA]</scope>
    <source>
        <strain evidence="4 5">DSM 18997</strain>
    </source>
</reference>
<keyword evidence="2" id="KW-0378">Hydrolase</keyword>
<evidence type="ECO:0000313" key="5">
    <source>
        <dbReference type="Proteomes" id="UP001153387"/>
    </source>
</evidence>
<dbReference type="GO" id="GO:0046872">
    <property type="term" value="F:metal ion binding"/>
    <property type="evidence" value="ECO:0007669"/>
    <property type="project" value="UniProtKB-KW"/>
</dbReference>
<dbReference type="Gene3D" id="3.60.21.10">
    <property type="match status" value="1"/>
</dbReference>
<dbReference type="AlphaFoldDB" id="A0A9X4KLD4"/>
<evidence type="ECO:0000256" key="1">
    <source>
        <dbReference type="ARBA" id="ARBA00022723"/>
    </source>
</evidence>